<dbReference type="GeneID" id="85450512"/>
<evidence type="ECO:0000256" key="1">
    <source>
        <dbReference type="SAM" id="MobiDB-lite"/>
    </source>
</evidence>
<name>A0AAJ0AX06_9PEZI</name>
<evidence type="ECO:0000313" key="2">
    <source>
        <dbReference type="EMBL" id="KAK1699865.1"/>
    </source>
</evidence>
<accession>A0AAJ0AX06</accession>
<dbReference type="RefSeq" id="XP_060435622.1">
    <property type="nucleotide sequence ID" value="XM_060565986.1"/>
</dbReference>
<feature type="region of interest" description="Disordered" evidence="1">
    <location>
        <begin position="20"/>
        <end position="59"/>
    </location>
</feature>
<comment type="caution">
    <text evidence="2">The sequence shown here is derived from an EMBL/GenBank/DDBJ whole genome shotgun (WGS) entry which is preliminary data.</text>
</comment>
<protein>
    <submittedName>
        <fullName evidence="2">Uncharacterized protein</fullName>
    </submittedName>
</protein>
<reference evidence="2" key="1">
    <citation type="submission" date="2021-06" db="EMBL/GenBank/DDBJ databases">
        <title>Comparative genomics, transcriptomics and evolutionary studies reveal genomic signatures of adaptation to plant cell wall in hemibiotrophic fungi.</title>
        <authorList>
            <consortium name="DOE Joint Genome Institute"/>
            <person name="Baroncelli R."/>
            <person name="Diaz J.F."/>
            <person name="Benocci T."/>
            <person name="Peng M."/>
            <person name="Battaglia E."/>
            <person name="Haridas S."/>
            <person name="Andreopoulos W."/>
            <person name="Labutti K."/>
            <person name="Pangilinan J."/>
            <person name="Floch G.L."/>
            <person name="Makela M.R."/>
            <person name="Henrissat B."/>
            <person name="Grigoriev I.V."/>
            <person name="Crouch J.A."/>
            <person name="De Vries R.P."/>
            <person name="Sukno S.A."/>
            <person name="Thon M.R."/>
        </authorList>
    </citation>
    <scope>NUCLEOTIDE SEQUENCE</scope>
    <source>
        <strain evidence="2">CBS 193.32</strain>
    </source>
</reference>
<evidence type="ECO:0000313" key="3">
    <source>
        <dbReference type="Proteomes" id="UP001224890"/>
    </source>
</evidence>
<feature type="region of interest" description="Disordered" evidence="1">
    <location>
        <begin position="77"/>
        <end position="97"/>
    </location>
</feature>
<dbReference type="EMBL" id="JAHMHR010000003">
    <property type="protein sequence ID" value="KAK1699865.1"/>
    <property type="molecule type" value="Genomic_DNA"/>
</dbReference>
<sequence>MLCGKSYRNCRIPLDLKEHQKGTWRPSKRSKRGLSPVNHTLLSSQRPKKKKAVSELHLEESRNPVVPLTPCETCKNPPPWLDDDGKRKVGPAFSTLV</sequence>
<dbReference type="Proteomes" id="UP001224890">
    <property type="component" value="Unassembled WGS sequence"/>
</dbReference>
<organism evidence="2 3">
    <name type="scientific">Colletotrichum godetiae</name>
    <dbReference type="NCBI Taxonomy" id="1209918"/>
    <lineage>
        <taxon>Eukaryota</taxon>
        <taxon>Fungi</taxon>
        <taxon>Dikarya</taxon>
        <taxon>Ascomycota</taxon>
        <taxon>Pezizomycotina</taxon>
        <taxon>Sordariomycetes</taxon>
        <taxon>Hypocreomycetidae</taxon>
        <taxon>Glomerellales</taxon>
        <taxon>Glomerellaceae</taxon>
        <taxon>Colletotrichum</taxon>
        <taxon>Colletotrichum acutatum species complex</taxon>
    </lineage>
</organism>
<keyword evidence="3" id="KW-1185">Reference proteome</keyword>
<dbReference type="AlphaFoldDB" id="A0AAJ0AX06"/>
<gene>
    <name evidence="2" type="ORF">BDP55DRAFT_209643</name>
</gene>
<proteinExistence type="predicted"/>